<feature type="transmembrane region" description="Helical" evidence="1">
    <location>
        <begin position="134"/>
        <end position="153"/>
    </location>
</feature>
<evidence type="ECO:0000256" key="1">
    <source>
        <dbReference type="SAM" id="Phobius"/>
    </source>
</evidence>
<accession>A0ABW1TRM6</accession>
<gene>
    <name evidence="2" type="ORF">ACFQET_09380</name>
</gene>
<evidence type="ECO:0008006" key="4">
    <source>
        <dbReference type="Google" id="ProtNLM"/>
    </source>
</evidence>
<dbReference type="Proteomes" id="UP001596191">
    <property type="component" value="Unassembled WGS sequence"/>
</dbReference>
<dbReference type="EMBL" id="JBHSSJ010000014">
    <property type="protein sequence ID" value="MFC6275710.1"/>
    <property type="molecule type" value="Genomic_DNA"/>
</dbReference>
<feature type="transmembrane region" description="Helical" evidence="1">
    <location>
        <begin position="349"/>
        <end position="370"/>
    </location>
</feature>
<evidence type="ECO:0000313" key="3">
    <source>
        <dbReference type="Proteomes" id="UP001596191"/>
    </source>
</evidence>
<organism evidence="2 3">
    <name type="scientific">Levilactobacillus tangyuanensis</name>
    <dbReference type="NCBI Taxonomy" id="2486021"/>
    <lineage>
        <taxon>Bacteria</taxon>
        <taxon>Bacillati</taxon>
        <taxon>Bacillota</taxon>
        <taxon>Bacilli</taxon>
        <taxon>Lactobacillales</taxon>
        <taxon>Lactobacillaceae</taxon>
        <taxon>Levilactobacillus</taxon>
    </lineage>
</organism>
<evidence type="ECO:0000313" key="2">
    <source>
        <dbReference type="EMBL" id="MFC6275710.1"/>
    </source>
</evidence>
<keyword evidence="3" id="KW-1185">Reference proteome</keyword>
<protein>
    <recommendedName>
        <fullName evidence="4">Membrane protein 6-pyruvoyl-tetrahydropterin synthase-related domain-containing protein</fullName>
    </recommendedName>
</protein>
<reference evidence="3" key="1">
    <citation type="journal article" date="2019" name="Int. J. Syst. Evol. Microbiol.">
        <title>The Global Catalogue of Microorganisms (GCM) 10K type strain sequencing project: providing services to taxonomists for standard genome sequencing and annotation.</title>
        <authorList>
            <consortium name="The Broad Institute Genomics Platform"/>
            <consortium name="The Broad Institute Genome Sequencing Center for Infectious Disease"/>
            <person name="Wu L."/>
            <person name="Ma J."/>
        </authorList>
    </citation>
    <scope>NUCLEOTIDE SEQUENCE [LARGE SCALE GENOMIC DNA]</scope>
    <source>
        <strain evidence="3">CCM 8907</strain>
    </source>
</reference>
<comment type="caution">
    <text evidence="2">The sequence shown here is derived from an EMBL/GenBank/DDBJ whole genome shotgun (WGS) entry which is preliminary data.</text>
</comment>
<name>A0ABW1TRM6_9LACO</name>
<feature type="transmembrane region" description="Helical" evidence="1">
    <location>
        <begin position="233"/>
        <end position="253"/>
    </location>
</feature>
<feature type="transmembrane region" description="Helical" evidence="1">
    <location>
        <begin position="160"/>
        <end position="182"/>
    </location>
</feature>
<feature type="transmembrane region" description="Helical" evidence="1">
    <location>
        <begin position="319"/>
        <end position="337"/>
    </location>
</feature>
<keyword evidence="1" id="KW-0812">Transmembrane</keyword>
<feature type="transmembrane region" description="Helical" evidence="1">
    <location>
        <begin position="188"/>
        <end position="221"/>
    </location>
</feature>
<keyword evidence="1" id="KW-1133">Transmembrane helix</keyword>
<feature type="transmembrane region" description="Helical" evidence="1">
    <location>
        <begin position="289"/>
        <end position="310"/>
    </location>
</feature>
<feature type="transmembrane region" description="Helical" evidence="1">
    <location>
        <begin position="19"/>
        <end position="38"/>
    </location>
</feature>
<feature type="transmembrane region" description="Helical" evidence="1">
    <location>
        <begin position="382"/>
        <end position="404"/>
    </location>
</feature>
<proteinExistence type="predicted"/>
<keyword evidence="1" id="KW-0472">Membrane</keyword>
<feature type="transmembrane region" description="Helical" evidence="1">
    <location>
        <begin position="110"/>
        <end position="128"/>
    </location>
</feature>
<dbReference type="RefSeq" id="WP_125642854.1">
    <property type="nucleotide sequence ID" value="NZ_JBHSSJ010000014.1"/>
</dbReference>
<sequence length="575" mass="65015">MQTTSNTALGQWVRQHWELARLLFFIVLTLVWLLPWIANGRIYLGDDLAFHLNRVQSITQYLKFGKLGLGHIATGSFNAWGYPVNLFYPAYLLWPMAALQVLFGGPLAYALYLFMINMATLYSASFVGQRLLHSRFQGIMVAVFYAFAHYRLLDFFVRGALAEGITFAIIPLVFYGAYSIAYGDWHRWYWLAIGMALIALTHLVSLLLCAALVLFTLGMALIKRQHLLPRFKALCLAIITTVLLALTCLAPLLQQLRQVGKLNVAQFTLEDSVQQPWAFLKDSVMNRMASGHINIGLVALLLLTLGLVAFRRFSPRDRYLLGLGWLFTIMATQLFPWPPFQGLMGMIQFPWRFLGIANLFVALAGTRAIVILFGQGLRFNRTAWLTAGTGVIVLFGFFSCQGFINSSATVNRSIRDDQYDWAATSMRNPDYIPTRSLVSLDAIETHSIDVMDTKANGQRDRTIRQLSRTVGPDSFTYRVNSRRARQTKLPHLGYQGYQVWVNGQRRRWTADQTDVIHVAIPKGQSTIVLKYVPTGVQRLSAWISGLSWLGLAGWLIRKYRRGITDSRPKPVTVAK</sequence>